<protein>
    <recommendedName>
        <fullName evidence="3">SR1 protein</fullName>
    </recommendedName>
</protein>
<name>A0ABW2PW61_9BACL</name>
<dbReference type="Proteomes" id="UP001596505">
    <property type="component" value="Unassembled WGS sequence"/>
</dbReference>
<dbReference type="EMBL" id="JBHTCO010000002">
    <property type="protein sequence ID" value="MFC7391643.1"/>
    <property type="molecule type" value="Genomic_DNA"/>
</dbReference>
<gene>
    <name evidence="1" type="ORF">ACFQRG_01375</name>
</gene>
<proteinExistence type="predicted"/>
<keyword evidence="2" id="KW-1185">Reference proteome</keyword>
<evidence type="ECO:0008006" key="3">
    <source>
        <dbReference type="Google" id="ProtNLM"/>
    </source>
</evidence>
<reference evidence="2" key="1">
    <citation type="journal article" date="2019" name="Int. J. Syst. Evol. Microbiol.">
        <title>The Global Catalogue of Microorganisms (GCM) 10K type strain sequencing project: providing services to taxonomists for standard genome sequencing and annotation.</title>
        <authorList>
            <consortium name="The Broad Institute Genomics Platform"/>
            <consortium name="The Broad Institute Genome Sequencing Center for Infectious Disease"/>
            <person name="Wu L."/>
            <person name="Ma J."/>
        </authorList>
    </citation>
    <scope>NUCLEOTIDE SEQUENCE [LARGE SCALE GENOMIC DNA]</scope>
    <source>
        <strain evidence="2">CGMCC 1.16305</strain>
    </source>
</reference>
<sequence length="62" mass="7206">MEQILLNCSECRQETKHVLDVSKQDVSTGCNYTVKVYCRDCGKTTNWVEFINTNRYKNVADL</sequence>
<dbReference type="RefSeq" id="WP_380962864.1">
    <property type="nucleotide sequence ID" value="NZ_JBHTCO010000002.1"/>
</dbReference>
<evidence type="ECO:0000313" key="2">
    <source>
        <dbReference type="Proteomes" id="UP001596505"/>
    </source>
</evidence>
<organism evidence="1 2">
    <name type="scientific">Scopulibacillus cellulosilyticus</name>
    <dbReference type="NCBI Taxonomy" id="2665665"/>
    <lineage>
        <taxon>Bacteria</taxon>
        <taxon>Bacillati</taxon>
        <taxon>Bacillota</taxon>
        <taxon>Bacilli</taxon>
        <taxon>Bacillales</taxon>
        <taxon>Sporolactobacillaceae</taxon>
        <taxon>Scopulibacillus</taxon>
    </lineage>
</organism>
<comment type="caution">
    <text evidence="1">The sequence shown here is derived from an EMBL/GenBank/DDBJ whole genome shotgun (WGS) entry which is preliminary data.</text>
</comment>
<accession>A0ABW2PW61</accession>
<evidence type="ECO:0000313" key="1">
    <source>
        <dbReference type="EMBL" id="MFC7391643.1"/>
    </source>
</evidence>